<feature type="transmembrane region" description="Helical" evidence="2">
    <location>
        <begin position="71"/>
        <end position="95"/>
    </location>
</feature>
<feature type="region of interest" description="Disordered" evidence="1">
    <location>
        <begin position="1"/>
        <end position="25"/>
    </location>
</feature>
<sequence>MSTDAENPQGQETAFDDEKGGADNESSSKGFLVYYNTLMRLVMSAFLIAAGAFTIPSVIVPTYKEAFDFQYCAVCFIIGTGIFFTCTLIDFMGAVGNGTIAMLNSSLYVLGSLALVIGSIFFYPDVNTTGEPVGQYLYIAGTLTVCSGLFGNVIPFPFIVALFSALVGAINFNYGANFLLPLYTNVAGWDVAVEKGGRFFIVGGVCFAIHSFAIVKAYLM</sequence>
<feature type="transmembrane region" description="Helical" evidence="2">
    <location>
        <begin position="159"/>
        <end position="179"/>
    </location>
</feature>
<keyword evidence="2" id="KW-0472">Membrane</keyword>
<dbReference type="EMBL" id="BLLK01000051">
    <property type="protein sequence ID" value="GFH55819.1"/>
    <property type="molecule type" value="Genomic_DNA"/>
</dbReference>
<name>A0AAD3HAC2_9STRA</name>
<keyword evidence="2" id="KW-1133">Transmembrane helix</keyword>
<evidence type="ECO:0000256" key="1">
    <source>
        <dbReference type="SAM" id="MobiDB-lite"/>
    </source>
</evidence>
<reference evidence="3 4" key="1">
    <citation type="journal article" date="2021" name="Sci. Rep.">
        <title>The genome of the diatom Chaetoceros tenuissimus carries an ancient integrated fragment of an extant virus.</title>
        <authorList>
            <person name="Hongo Y."/>
            <person name="Kimura K."/>
            <person name="Takaki Y."/>
            <person name="Yoshida Y."/>
            <person name="Baba S."/>
            <person name="Kobayashi G."/>
            <person name="Nagasaki K."/>
            <person name="Hano T."/>
            <person name="Tomaru Y."/>
        </authorList>
    </citation>
    <scope>NUCLEOTIDE SEQUENCE [LARGE SCALE GENOMIC DNA]</scope>
    <source>
        <strain evidence="3 4">NIES-3715</strain>
    </source>
</reference>
<accession>A0AAD3HAC2</accession>
<dbReference type="AlphaFoldDB" id="A0AAD3HAC2"/>
<evidence type="ECO:0000313" key="3">
    <source>
        <dbReference type="EMBL" id="GFH55819.1"/>
    </source>
</evidence>
<evidence type="ECO:0000256" key="2">
    <source>
        <dbReference type="SAM" id="Phobius"/>
    </source>
</evidence>
<feature type="transmembrane region" description="Helical" evidence="2">
    <location>
        <begin position="107"/>
        <end position="124"/>
    </location>
</feature>
<keyword evidence="2" id="KW-0812">Transmembrane</keyword>
<protein>
    <submittedName>
        <fullName evidence="3">Uncharacterized protein</fullName>
    </submittedName>
</protein>
<gene>
    <name evidence="3" type="ORF">CTEN210_12295</name>
</gene>
<feature type="transmembrane region" description="Helical" evidence="2">
    <location>
        <begin position="199"/>
        <end position="219"/>
    </location>
</feature>
<dbReference type="Proteomes" id="UP001054902">
    <property type="component" value="Unassembled WGS sequence"/>
</dbReference>
<proteinExistence type="predicted"/>
<feature type="transmembrane region" description="Helical" evidence="2">
    <location>
        <begin position="136"/>
        <end position="154"/>
    </location>
</feature>
<evidence type="ECO:0000313" key="4">
    <source>
        <dbReference type="Proteomes" id="UP001054902"/>
    </source>
</evidence>
<organism evidence="3 4">
    <name type="scientific">Chaetoceros tenuissimus</name>
    <dbReference type="NCBI Taxonomy" id="426638"/>
    <lineage>
        <taxon>Eukaryota</taxon>
        <taxon>Sar</taxon>
        <taxon>Stramenopiles</taxon>
        <taxon>Ochrophyta</taxon>
        <taxon>Bacillariophyta</taxon>
        <taxon>Coscinodiscophyceae</taxon>
        <taxon>Chaetocerotophycidae</taxon>
        <taxon>Chaetocerotales</taxon>
        <taxon>Chaetocerotaceae</taxon>
        <taxon>Chaetoceros</taxon>
    </lineage>
</organism>
<keyword evidence="4" id="KW-1185">Reference proteome</keyword>
<feature type="transmembrane region" description="Helical" evidence="2">
    <location>
        <begin position="38"/>
        <end position="59"/>
    </location>
</feature>
<feature type="compositionally biased region" description="Polar residues" evidence="1">
    <location>
        <begin position="1"/>
        <end position="12"/>
    </location>
</feature>
<comment type="caution">
    <text evidence="3">The sequence shown here is derived from an EMBL/GenBank/DDBJ whole genome shotgun (WGS) entry which is preliminary data.</text>
</comment>